<accession>A0A4Z0Z1J6</accession>
<dbReference type="AlphaFoldDB" id="A0A4Z0Z1J6"/>
<dbReference type="Proteomes" id="UP000297716">
    <property type="component" value="Unassembled WGS sequence"/>
</dbReference>
<reference evidence="3 4" key="1">
    <citation type="submission" date="2019-03" db="EMBL/GenBank/DDBJ databases">
        <title>Draft genome sequence of Xylaria hypoxylon DSM 108379, a ubiquitous saprotrophic-parasitic fungi on hardwood.</title>
        <authorList>
            <person name="Buettner E."/>
            <person name="Leonhardt S."/>
            <person name="Gebauer A.M."/>
            <person name="Liers C."/>
            <person name="Hofrichter M."/>
            <person name="Kellner H."/>
        </authorList>
    </citation>
    <scope>NUCLEOTIDE SEQUENCE [LARGE SCALE GENOMIC DNA]</scope>
    <source>
        <strain evidence="3 4">DSM 108379</strain>
    </source>
</reference>
<evidence type="ECO:0000313" key="3">
    <source>
        <dbReference type="EMBL" id="TGJ85255.1"/>
    </source>
</evidence>
<dbReference type="Pfam" id="PF06985">
    <property type="entry name" value="HET"/>
    <property type="match status" value="1"/>
</dbReference>
<feature type="region of interest" description="Disordered" evidence="1">
    <location>
        <begin position="382"/>
        <end position="409"/>
    </location>
</feature>
<dbReference type="OrthoDB" id="674604at2759"/>
<sequence length="409" mass="46304">MRLLEVQEGNGLSLTKVYAHDDPIPPYAILSHTWGDEDDEISMTDIKENKFEQKAAYRKLSFCATQALSDGLRHFWIDTCCINQQSSAELARAINSMFKWYKNAAKCYVYLSDVQNTTKPPNSPWRRPDWEPAFRKSRWFTRGWTLQELIAPHSVEFFSSEGVRLGDKTTLAQEVHQITSIDLTALRGSRLSDFSIEKRMSWAQNRRTKEKEDEVYSLLGLFDVHLVPIYGEGKEKAHRRLCEEIEKLQQPIALLSPVRRTTTASHRKTSTDNYPNPGVIFCDTCSSDAVFSIYAVIMSADEIIPKAKNLVILRTICTAISVKNLATMRMHRIAMIVENMVTLRPSTGLRIQQSFAAGAKSTAIDPKTFIVMDVSGAYGHYKPDCPEEGNSAEDDSEESDSEISGSDYY</sequence>
<dbReference type="STRING" id="37992.A0A4Z0Z1J6"/>
<protein>
    <recommendedName>
        <fullName evidence="2">Heterokaryon incompatibility domain-containing protein</fullName>
    </recommendedName>
</protein>
<proteinExistence type="predicted"/>
<feature type="compositionally biased region" description="Acidic residues" evidence="1">
    <location>
        <begin position="386"/>
        <end position="401"/>
    </location>
</feature>
<evidence type="ECO:0000259" key="2">
    <source>
        <dbReference type="Pfam" id="PF06985"/>
    </source>
</evidence>
<comment type="caution">
    <text evidence="3">The sequence shown here is derived from an EMBL/GenBank/DDBJ whole genome shotgun (WGS) entry which is preliminary data.</text>
</comment>
<keyword evidence="4" id="KW-1185">Reference proteome</keyword>
<feature type="domain" description="Heterokaryon incompatibility" evidence="2">
    <location>
        <begin position="27"/>
        <end position="118"/>
    </location>
</feature>
<dbReference type="EMBL" id="SKBN01000049">
    <property type="protein sequence ID" value="TGJ85255.1"/>
    <property type="molecule type" value="Genomic_DNA"/>
</dbReference>
<dbReference type="PANTHER" id="PTHR10622">
    <property type="entry name" value="HET DOMAIN-CONTAINING PROTEIN"/>
    <property type="match status" value="1"/>
</dbReference>
<organism evidence="3 4">
    <name type="scientific">Xylaria hypoxylon</name>
    <dbReference type="NCBI Taxonomy" id="37992"/>
    <lineage>
        <taxon>Eukaryota</taxon>
        <taxon>Fungi</taxon>
        <taxon>Dikarya</taxon>
        <taxon>Ascomycota</taxon>
        <taxon>Pezizomycotina</taxon>
        <taxon>Sordariomycetes</taxon>
        <taxon>Xylariomycetidae</taxon>
        <taxon>Xylariales</taxon>
        <taxon>Xylariaceae</taxon>
        <taxon>Xylaria</taxon>
    </lineage>
</organism>
<evidence type="ECO:0000313" key="4">
    <source>
        <dbReference type="Proteomes" id="UP000297716"/>
    </source>
</evidence>
<dbReference type="InterPro" id="IPR010730">
    <property type="entry name" value="HET"/>
</dbReference>
<gene>
    <name evidence="3" type="ORF">E0Z10_g3491</name>
</gene>
<name>A0A4Z0Z1J6_9PEZI</name>
<evidence type="ECO:0000256" key="1">
    <source>
        <dbReference type="SAM" id="MobiDB-lite"/>
    </source>
</evidence>
<dbReference type="PANTHER" id="PTHR10622:SF13">
    <property type="entry name" value="NACHT DOMAIN-CONTAINING PROTEIN"/>
    <property type="match status" value="1"/>
</dbReference>